<evidence type="ECO:0000313" key="2">
    <source>
        <dbReference type="EMBL" id="MFI0797008.1"/>
    </source>
</evidence>
<keyword evidence="3" id="KW-1185">Reference proteome</keyword>
<gene>
    <name evidence="2" type="ORF">ACH4OY_30645</name>
</gene>
<evidence type="ECO:0000313" key="3">
    <source>
        <dbReference type="Proteomes" id="UP001611075"/>
    </source>
</evidence>
<feature type="compositionally biased region" description="Basic residues" evidence="1">
    <location>
        <begin position="464"/>
        <end position="479"/>
    </location>
</feature>
<dbReference type="Proteomes" id="UP001611075">
    <property type="component" value="Unassembled WGS sequence"/>
</dbReference>
<evidence type="ECO:0000256" key="1">
    <source>
        <dbReference type="SAM" id="MobiDB-lite"/>
    </source>
</evidence>
<dbReference type="Pfam" id="PF13374">
    <property type="entry name" value="TPR_10"/>
    <property type="match status" value="2"/>
</dbReference>
<dbReference type="SUPFAM" id="SSF48452">
    <property type="entry name" value="TPR-like"/>
    <property type="match status" value="2"/>
</dbReference>
<dbReference type="RefSeq" id="WP_396685636.1">
    <property type="nucleotide sequence ID" value="NZ_JBIRPU010000040.1"/>
</dbReference>
<dbReference type="EMBL" id="JBIRPU010000040">
    <property type="protein sequence ID" value="MFI0797008.1"/>
    <property type="molecule type" value="Genomic_DNA"/>
</dbReference>
<name>A0ABW7STH6_9ACTN</name>
<comment type="caution">
    <text evidence="2">The sequence shown here is derived from an EMBL/GenBank/DDBJ whole genome shotgun (WGS) entry which is preliminary data.</text>
</comment>
<protein>
    <submittedName>
        <fullName evidence="2">Tetratricopeptide repeat protein</fullName>
    </submittedName>
</protein>
<dbReference type="Gene3D" id="1.25.40.10">
    <property type="entry name" value="Tetratricopeptide repeat domain"/>
    <property type="match status" value="4"/>
</dbReference>
<feature type="region of interest" description="Disordered" evidence="1">
    <location>
        <begin position="460"/>
        <end position="479"/>
    </location>
</feature>
<dbReference type="InterPro" id="IPR011990">
    <property type="entry name" value="TPR-like_helical_dom_sf"/>
</dbReference>
<reference evidence="2 3" key="1">
    <citation type="submission" date="2024-10" db="EMBL/GenBank/DDBJ databases">
        <title>The Natural Products Discovery Center: Release of the First 8490 Sequenced Strains for Exploring Actinobacteria Biosynthetic Diversity.</title>
        <authorList>
            <person name="Kalkreuter E."/>
            <person name="Kautsar S.A."/>
            <person name="Yang D."/>
            <person name="Bader C.D."/>
            <person name="Teijaro C.N."/>
            <person name="Fluegel L."/>
            <person name="Davis C.M."/>
            <person name="Simpson J.R."/>
            <person name="Lauterbach L."/>
            <person name="Steele A.D."/>
            <person name="Gui C."/>
            <person name="Meng S."/>
            <person name="Li G."/>
            <person name="Viehrig K."/>
            <person name="Ye F."/>
            <person name="Su P."/>
            <person name="Kiefer A.F."/>
            <person name="Nichols A."/>
            <person name="Cepeda A.J."/>
            <person name="Yan W."/>
            <person name="Fan B."/>
            <person name="Jiang Y."/>
            <person name="Adhikari A."/>
            <person name="Zheng C.-J."/>
            <person name="Schuster L."/>
            <person name="Cowan T.M."/>
            <person name="Smanski M.J."/>
            <person name="Chevrette M.G."/>
            <person name="De Carvalho L.P.S."/>
            <person name="Shen B."/>
        </authorList>
    </citation>
    <scope>NUCLEOTIDE SEQUENCE [LARGE SCALE GENOMIC DNA]</scope>
    <source>
        <strain evidence="2 3">NPDC021253</strain>
    </source>
</reference>
<sequence>MDLSRAGRFDDAVETGRRAVEMLHDLAARDRGTALPALVLACTNLSCYLSNARRPAEALERADEAVRLARELYTIDRRHEEQLAMALGTLTSRLMNSGRAPEALAAGREAMALMDAYPDVLLSLLLEPYAMALAATGHHAEALQVSDRALQLQRGLAADQPVGSEMHNALGRVLSLHANRLYEAGRWEEAVEVGAETVAHFRESMAHSRSRGLVYLVTALTNQSVCLAEVRRLAEALAAAAEAVELSRELVAAQPEAHHPMLALCLMTYGGRLSDMDREAEAVAATDEAVQLYRKLAAVDRGAYLSRLAEAVSNLGAVTEDRKASLAPTTEAVQMRRELVADNRAGHLRELALSLSNLANRLSESGRLDEALAVGEETLELQREVAAANRPANLSRHAEMLRRQAVRLDDAGRTVEALALGEEAVAVAREAVAGNRAANLKILSFALDDQAARLENLPRLGPRQARRHGATPSYGKKKARKAQVMAREAEELWAEYQQASSASG</sequence>
<proteinExistence type="predicted"/>
<accession>A0ABW7STH6</accession>
<dbReference type="PANTHER" id="PTHR19959:SF119">
    <property type="entry name" value="FUNGAL LIPASE-LIKE DOMAIN-CONTAINING PROTEIN"/>
    <property type="match status" value="1"/>
</dbReference>
<organism evidence="2 3">
    <name type="scientific">Micromonospora rubida</name>
    <dbReference type="NCBI Taxonomy" id="2697657"/>
    <lineage>
        <taxon>Bacteria</taxon>
        <taxon>Bacillati</taxon>
        <taxon>Actinomycetota</taxon>
        <taxon>Actinomycetes</taxon>
        <taxon>Micromonosporales</taxon>
        <taxon>Micromonosporaceae</taxon>
        <taxon>Micromonospora</taxon>
    </lineage>
</organism>
<dbReference type="PANTHER" id="PTHR19959">
    <property type="entry name" value="KINESIN LIGHT CHAIN"/>
    <property type="match status" value="1"/>
</dbReference>